<proteinExistence type="predicted"/>
<evidence type="ECO:0000313" key="4">
    <source>
        <dbReference type="Proteomes" id="UP000663870"/>
    </source>
</evidence>
<evidence type="ECO:0000313" key="1">
    <source>
        <dbReference type="EMBL" id="CAF1538401.1"/>
    </source>
</evidence>
<accession>A0A815VYQ3</accession>
<comment type="caution">
    <text evidence="1">The sequence shown here is derived from an EMBL/GenBank/DDBJ whole genome shotgun (WGS) entry which is preliminary data.</text>
</comment>
<protein>
    <submittedName>
        <fullName evidence="1">Uncharacterized protein</fullName>
    </submittedName>
</protein>
<dbReference type="Proteomes" id="UP000663854">
    <property type="component" value="Unassembled WGS sequence"/>
</dbReference>
<dbReference type="AlphaFoldDB" id="A0A815VYQ3"/>
<keyword evidence="4" id="KW-1185">Reference proteome</keyword>
<gene>
    <name evidence="2" type="ORF">JXQ802_LOCUS57194</name>
    <name evidence="1" type="ORF">PYM288_LOCUS40604</name>
</gene>
<dbReference type="EMBL" id="CAJNOH010012716">
    <property type="protein sequence ID" value="CAF1538401.1"/>
    <property type="molecule type" value="Genomic_DNA"/>
</dbReference>
<dbReference type="Gene3D" id="3.90.176.10">
    <property type="entry name" value="Toxin ADP-ribosyltransferase, Chain A, domain 1"/>
    <property type="match status" value="1"/>
</dbReference>
<dbReference type="Proteomes" id="UP000663870">
    <property type="component" value="Unassembled WGS sequence"/>
</dbReference>
<evidence type="ECO:0000313" key="3">
    <source>
        <dbReference type="Proteomes" id="UP000663854"/>
    </source>
</evidence>
<evidence type="ECO:0000313" key="2">
    <source>
        <dbReference type="EMBL" id="CAF1668488.1"/>
    </source>
</evidence>
<name>A0A815VYQ3_9BILA</name>
<feature type="non-terminal residue" evidence="1">
    <location>
        <position position="1"/>
    </location>
</feature>
<organism evidence="1 3">
    <name type="scientific">Rotaria sordida</name>
    <dbReference type="NCBI Taxonomy" id="392033"/>
    <lineage>
        <taxon>Eukaryota</taxon>
        <taxon>Metazoa</taxon>
        <taxon>Spiralia</taxon>
        <taxon>Gnathifera</taxon>
        <taxon>Rotifera</taxon>
        <taxon>Eurotatoria</taxon>
        <taxon>Bdelloidea</taxon>
        <taxon>Philodinida</taxon>
        <taxon>Philodinidae</taxon>
        <taxon>Rotaria</taxon>
    </lineage>
</organism>
<dbReference type="EMBL" id="CAJNOL010014596">
    <property type="protein sequence ID" value="CAF1668488.1"/>
    <property type="molecule type" value="Genomic_DNA"/>
</dbReference>
<reference evidence="1" key="1">
    <citation type="submission" date="2021-02" db="EMBL/GenBank/DDBJ databases">
        <authorList>
            <person name="Nowell W R."/>
        </authorList>
    </citation>
    <scope>NUCLEOTIDE SEQUENCE</scope>
</reference>
<sequence length="76" mass="8878">FPDEDEVLILPYSPFQITKIVRNDQQRRTEIHLEECDAAALLTETSFRPNKIGKIFDNGNNVKSNMEEINERRLES</sequence>